<dbReference type="EMBL" id="JAINZZ010000049">
    <property type="protein sequence ID" value="MBY8881483.1"/>
    <property type="molecule type" value="Genomic_DNA"/>
</dbReference>
<dbReference type="Proteomes" id="UP000778578">
    <property type="component" value="Unassembled WGS sequence"/>
</dbReference>
<evidence type="ECO:0000313" key="3">
    <source>
        <dbReference type="Proteomes" id="UP000778578"/>
    </source>
</evidence>
<evidence type="ECO:0000313" key="2">
    <source>
        <dbReference type="EMBL" id="MBY8881483.1"/>
    </source>
</evidence>
<organism evidence="2 3">
    <name type="scientific">Actinacidiphila acidipaludis</name>
    <dbReference type="NCBI Taxonomy" id="2873382"/>
    <lineage>
        <taxon>Bacteria</taxon>
        <taxon>Bacillati</taxon>
        <taxon>Actinomycetota</taxon>
        <taxon>Actinomycetes</taxon>
        <taxon>Kitasatosporales</taxon>
        <taxon>Streptomycetaceae</taxon>
        <taxon>Actinacidiphila</taxon>
    </lineage>
</organism>
<sequence length="69" mass="8040">MTERKHEQDAARTGREDRDDRDRRKDRDERDDDGRRVVDEGTPLPKGLTSPGEGMDDEPVEPRQSKDYV</sequence>
<feature type="compositionally biased region" description="Basic and acidic residues" evidence="1">
    <location>
        <begin position="60"/>
        <end position="69"/>
    </location>
</feature>
<feature type="compositionally biased region" description="Basic and acidic residues" evidence="1">
    <location>
        <begin position="1"/>
        <end position="39"/>
    </location>
</feature>
<protein>
    <submittedName>
        <fullName evidence="2">Uncharacterized protein</fullName>
    </submittedName>
</protein>
<reference evidence="2 3" key="1">
    <citation type="submission" date="2021-08" db="EMBL/GenBank/DDBJ databases">
        <title>WGS of actinomycetes from Thailand.</title>
        <authorList>
            <person name="Thawai C."/>
        </authorList>
    </citation>
    <scope>NUCLEOTIDE SEQUENCE [LARGE SCALE GENOMIC DNA]</scope>
    <source>
        <strain evidence="2 3">PLK6-54</strain>
    </source>
</reference>
<evidence type="ECO:0000256" key="1">
    <source>
        <dbReference type="SAM" id="MobiDB-lite"/>
    </source>
</evidence>
<keyword evidence="3" id="KW-1185">Reference proteome</keyword>
<comment type="caution">
    <text evidence="2">The sequence shown here is derived from an EMBL/GenBank/DDBJ whole genome shotgun (WGS) entry which is preliminary data.</text>
</comment>
<name>A0ABS7QE78_9ACTN</name>
<gene>
    <name evidence="2" type="ORF">K7862_28150</name>
</gene>
<accession>A0ABS7QE78</accession>
<proteinExistence type="predicted"/>
<dbReference type="RefSeq" id="WP_222967419.1">
    <property type="nucleotide sequence ID" value="NZ_JAINZZ010000049.1"/>
</dbReference>
<feature type="region of interest" description="Disordered" evidence="1">
    <location>
        <begin position="1"/>
        <end position="69"/>
    </location>
</feature>